<dbReference type="Pfam" id="PF13456">
    <property type="entry name" value="RVT_3"/>
    <property type="match status" value="1"/>
</dbReference>
<keyword evidence="3" id="KW-1185">Reference proteome</keyword>
<sequence length="198" mass="21652">MAHIVKRFGNSWAIIGDLNVIHEESEKQEGRYVDECSRVPDAADNSKEVDHWDMKLVVDASILDDSAGLGVVQMDEHGDQAITIMQASSVSGVLEAELLPIRVALHLALEENCSFVKILSYSAQAVQALAVGEISFAWGSYSIFSDCLSLKSLFECCSVVFIPRSSNSLANSVARYARINRINSKCVLREIAPFVAIS</sequence>
<dbReference type="CDD" id="cd06222">
    <property type="entry name" value="RNase_H_like"/>
    <property type="match status" value="1"/>
</dbReference>
<dbReference type="InterPro" id="IPR052929">
    <property type="entry name" value="RNase_H-like_EbsB-rel"/>
</dbReference>
<evidence type="ECO:0000313" key="3">
    <source>
        <dbReference type="Proteomes" id="UP000583929"/>
    </source>
</evidence>
<evidence type="ECO:0000259" key="1">
    <source>
        <dbReference type="Pfam" id="PF13456"/>
    </source>
</evidence>
<dbReference type="GO" id="GO:0003676">
    <property type="term" value="F:nucleic acid binding"/>
    <property type="evidence" value="ECO:0007669"/>
    <property type="project" value="InterPro"/>
</dbReference>
<proteinExistence type="predicted"/>
<dbReference type="SUPFAM" id="SSF53098">
    <property type="entry name" value="Ribonuclease H-like"/>
    <property type="match status" value="1"/>
</dbReference>
<protein>
    <recommendedName>
        <fullName evidence="1">RNase H type-1 domain-containing protein</fullName>
    </recommendedName>
</protein>
<dbReference type="GO" id="GO:0004523">
    <property type="term" value="F:RNA-DNA hybrid ribonuclease activity"/>
    <property type="evidence" value="ECO:0007669"/>
    <property type="project" value="InterPro"/>
</dbReference>
<dbReference type="Gene3D" id="3.30.420.10">
    <property type="entry name" value="Ribonuclease H-like superfamily/Ribonuclease H"/>
    <property type="match status" value="1"/>
</dbReference>
<evidence type="ECO:0000313" key="2">
    <source>
        <dbReference type="EMBL" id="KAF4356860.1"/>
    </source>
</evidence>
<dbReference type="PANTHER" id="PTHR47074">
    <property type="entry name" value="BNAC02G40300D PROTEIN"/>
    <property type="match status" value="1"/>
</dbReference>
<dbReference type="PANTHER" id="PTHR47074:SF11">
    <property type="entry name" value="REVERSE TRANSCRIPTASE-LIKE PROTEIN"/>
    <property type="match status" value="1"/>
</dbReference>
<dbReference type="InterPro" id="IPR044730">
    <property type="entry name" value="RNase_H-like_dom_plant"/>
</dbReference>
<reference evidence="2 3" key="1">
    <citation type="journal article" date="2020" name="bioRxiv">
        <title>Sequence and annotation of 42 cannabis genomes reveals extensive copy number variation in cannabinoid synthesis and pathogen resistance genes.</title>
        <authorList>
            <person name="Mckernan K.J."/>
            <person name="Helbert Y."/>
            <person name="Kane L.T."/>
            <person name="Ebling H."/>
            <person name="Zhang L."/>
            <person name="Liu B."/>
            <person name="Eaton Z."/>
            <person name="Mclaughlin S."/>
            <person name="Kingan S."/>
            <person name="Baybayan P."/>
            <person name="Concepcion G."/>
            <person name="Jordan M."/>
            <person name="Riva A."/>
            <person name="Barbazuk W."/>
            <person name="Harkins T."/>
        </authorList>
    </citation>
    <scope>NUCLEOTIDE SEQUENCE [LARGE SCALE GENOMIC DNA]</scope>
    <source>
        <strain evidence="3">cv. Jamaican Lion 4</strain>
        <tissue evidence="2">Leaf</tissue>
    </source>
</reference>
<dbReference type="InterPro" id="IPR036397">
    <property type="entry name" value="RNaseH_sf"/>
</dbReference>
<gene>
    <name evidence="2" type="ORF">G4B88_011811</name>
</gene>
<dbReference type="EMBL" id="JAATIQ010000419">
    <property type="protein sequence ID" value="KAF4356860.1"/>
    <property type="molecule type" value="Genomic_DNA"/>
</dbReference>
<name>A0A7J6EGQ6_CANSA</name>
<dbReference type="InterPro" id="IPR012337">
    <property type="entry name" value="RNaseH-like_sf"/>
</dbReference>
<organism evidence="2 3">
    <name type="scientific">Cannabis sativa</name>
    <name type="common">Hemp</name>
    <name type="synonym">Marijuana</name>
    <dbReference type="NCBI Taxonomy" id="3483"/>
    <lineage>
        <taxon>Eukaryota</taxon>
        <taxon>Viridiplantae</taxon>
        <taxon>Streptophyta</taxon>
        <taxon>Embryophyta</taxon>
        <taxon>Tracheophyta</taxon>
        <taxon>Spermatophyta</taxon>
        <taxon>Magnoliopsida</taxon>
        <taxon>eudicotyledons</taxon>
        <taxon>Gunneridae</taxon>
        <taxon>Pentapetalae</taxon>
        <taxon>rosids</taxon>
        <taxon>fabids</taxon>
        <taxon>Rosales</taxon>
        <taxon>Cannabaceae</taxon>
        <taxon>Cannabis</taxon>
    </lineage>
</organism>
<feature type="domain" description="RNase H type-1" evidence="1">
    <location>
        <begin position="64"/>
        <end position="177"/>
    </location>
</feature>
<dbReference type="Proteomes" id="UP000583929">
    <property type="component" value="Unassembled WGS sequence"/>
</dbReference>
<comment type="caution">
    <text evidence="2">The sequence shown here is derived from an EMBL/GenBank/DDBJ whole genome shotgun (WGS) entry which is preliminary data.</text>
</comment>
<accession>A0A7J6EGQ6</accession>
<dbReference type="AlphaFoldDB" id="A0A7J6EGQ6"/>
<dbReference type="InterPro" id="IPR002156">
    <property type="entry name" value="RNaseH_domain"/>
</dbReference>